<proteinExistence type="predicted"/>
<dbReference type="SUPFAM" id="SSF81383">
    <property type="entry name" value="F-box domain"/>
    <property type="match status" value="1"/>
</dbReference>
<dbReference type="InterPro" id="IPR013187">
    <property type="entry name" value="F-box-assoc_dom_typ3"/>
</dbReference>
<gene>
    <name evidence="3" type="ORF">T459_07043</name>
</gene>
<organism evidence="3 4">
    <name type="scientific">Capsicum annuum</name>
    <name type="common">Capsicum pepper</name>
    <dbReference type="NCBI Taxonomy" id="4072"/>
    <lineage>
        <taxon>Eukaryota</taxon>
        <taxon>Viridiplantae</taxon>
        <taxon>Streptophyta</taxon>
        <taxon>Embryophyta</taxon>
        <taxon>Tracheophyta</taxon>
        <taxon>Spermatophyta</taxon>
        <taxon>Magnoliopsida</taxon>
        <taxon>eudicotyledons</taxon>
        <taxon>Gunneridae</taxon>
        <taxon>Pentapetalae</taxon>
        <taxon>asterids</taxon>
        <taxon>lamiids</taxon>
        <taxon>Solanales</taxon>
        <taxon>Solanaceae</taxon>
        <taxon>Solanoideae</taxon>
        <taxon>Capsiceae</taxon>
        <taxon>Capsicum</taxon>
    </lineage>
</organism>
<dbReference type="EMBL" id="AYRZ02000002">
    <property type="protein sequence ID" value="PHT91930.1"/>
    <property type="molecule type" value="Genomic_DNA"/>
</dbReference>
<reference evidence="3 4" key="2">
    <citation type="journal article" date="2017" name="Genome Biol.">
        <title>New reference genome sequences of hot pepper reveal the massive evolution of plant disease-resistance genes by retroduplication.</title>
        <authorList>
            <person name="Kim S."/>
            <person name="Park J."/>
            <person name="Yeom S.I."/>
            <person name="Kim Y.M."/>
            <person name="Seo E."/>
            <person name="Kim K.T."/>
            <person name="Kim M.S."/>
            <person name="Lee J.M."/>
            <person name="Cheong K."/>
            <person name="Shin H.S."/>
            <person name="Kim S.B."/>
            <person name="Han K."/>
            <person name="Lee J."/>
            <person name="Park M."/>
            <person name="Lee H.A."/>
            <person name="Lee H.Y."/>
            <person name="Lee Y."/>
            <person name="Oh S."/>
            <person name="Lee J.H."/>
            <person name="Choi E."/>
            <person name="Choi E."/>
            <person name="Lee S.E."/>
            <person name="Jeon J."/>
            <person name="Kim H."/>
            <person name="Choi G."/>
            <person name="Song H."/>
            <person name="Lee J."/>
            <person name="Lee S.C."/>
            <person name="Kwon J.K."/>
            <person name="Lee H.Y."/>
            <person name="Koo N."/>
            <person name="Hong Y."/>
            <person name="Kim R.W."/>
            <person name="Kang W.H."/>
            <person name="Huh J.H."/>
            <person name="Kang B.C."/>
            <person name="Yang T.J."/>
            <person name="Lee Y.H."/>
            <person name="Bennetzen J.L."/>
            <person name="Choi D."/>
        </authorList>
    </citation>
    <scope>NUCLEOTIDE SEQUENCE [LARGE SCALE GENOMIC DNA]</scope>
    <source>
        <strain evidence="4">cv. CM334</strain>
    </source>
</reference>
<dbReference type="PANTHER" id="PTHR31111">
    <property type="entry name" value="BNAA05G37150D PROTEIN-RELATED"/>
    <property type="match status" value="1"/>
</dbReference>
<name>A0A2G3ACK9_CAPAN</name>
<keyword evidence="4" id="KW-1185">Reference proteome</keyword>
<dbReference type="Pfam" id="PF00646">
    <property type="entry name" value="F-box"/>
    <property type="match status" value="1"/>
</dbReference>
<dbReference type="InterPro" id="IPR001810">
    <property type="entry name" value="F-box_dom"/>
</dbReference>
<dbReference type="NCBIfam" id="TIGR01640">
    <property type="entry name" value="F_box_assoc_1"/>
    <property type="match status" value="1"/>
</dbReference>
<feature type="domain" description="F-box" evidence="1">
    <location>
        <begin position="15"/>
        <end position="49"/>
    </location>
</feature>
<accession>A0A2G3ACK9</accession>
<dbReference type="InterPro" id="IPR036047">
    <property type="entry name" value="F-box-like_dom_sf"/>
</dbReference>
<feature type="domain" description="F-box associated beta-propeller type 3" evidence="2">
    <location>
        <begin position="106"/>
        <end position="183"/>
    </location>
</feature>
<evidence type="ECO:0000259" key="1">
    <source>
        <dbReference type="Pfam" id="PF00646"/>
    </source>
</evidence>
<dbReference type="InterPro" id="IPR017451">
    <property type="entry name" value="F-box-assoc_interact_dom"/>
</dbReference>
<reference evidence="3 4" key="1">
    <citation type="journal article" date="2014" name="Nat. Genet.">
        <title>Genome sequence of the hot pepper provides insights into the evolution of pungency in Capsicum species.</title>
        <authorList>
            <person name="Kim S."/>
            <person name="Park M."/>
            <person name="Yeom S.I."/>
            <person name="Kim Y.M."/>
            <person name="Lee J.M."/>
            <person name="Lee H.A."/>
            <person name="Seo E."/>
            <person name="Choi J."/>
            <person name="Cheong K."/>
            <person name="Kim K.T."/>
            <person name="Jung K."/>
            <person name="Lee G.W."/>
            <person name="Oh S.K."/>
            <person name="Bae C."/>
            <person name="Kim S.B."/>
            <person name="Lee H.Y."/>
            <person name="Kim S.Y."/>
            <person name="Kim M.S."/>
            <person name="Kang B.C."/>
            <person name="Jo Y.D."/>
            <person name="Yang H.B."/>
            <person name="Jeong H.J."/>
            <person name="Kang W.H."/>
            <person name="Kwon J.K."/>
            <person name="Shin C."/>
            <person name="Lim J.Y."/>
            <person name="Park J.H."/>
            <person name="Huh J.H."/>
            <person name="Kim J.S."/>
            <person name="Kim B.D."/>
            <person name="Cohen O."/>
            <person name="Paran I."/>
            <person name="Suh M.C."/>
            <person name="Lee S.B."/>
            <person name="Kim Y.K."/>
            <person name="Shin Y."/>
            <person name="Noh S.J."/>
            <person name="Park J."/>
            <person name="Seo Y.S."/>
            <person name="Kwon S.Y."/>
            <person name="Kim H.A."/>
            <person name="Park J.M."/>
            <person name="Kim H.J."/>
            <person name="Choi S.B."/>
            <person name="Bosland P.W."/>
            <person name="Reeves G."/>
            <person name="Jo S.H."/>
            <person name="Lee B.W."/>
            <person name="Cho H.T."/>
            <person name="Choi H.S."/>
            <person name="Lee M.S."/>
            <person name="Yu Y."/>
            <person name="Do Choi Y."/>
            <person name="Park B.S."/>
            <person name="van Deynze A."/>
            <person name="Ashrafi H."/>
            <person name="Hill T."/>
            <person name="Kim W.T."/>
            <person name="Pai H.S."/>
            <person name="Ahn H.K."/>
            <person name="Yeam I."/>
            <person name="Giovannoni J.J."/>
            <person name="Rose J.K."/>
            <person name="Sorensen I."/>
            <person name="Lee S.J."/>
            <person name="Kim R.W."/>
            <person name="Choi I.Y."/>
            <person name="Choi B.S."/>
            <person name="Lim J.S."/>
            <person name="Lee Y.H."/>
            <person name="Choi D."/>
        </authorList>
    </citation>
    <scope>NUCLEOTIDE SEQUENCE [LARGE SCALE GENOMIC DNA]</scope>
    <source>
        <strain evidence="4">cv. CM334</strain>
    </source>
</reference>
<dbReference type="Proteomes" id="UP000222542">
    <property type="component" value="Unassembled WGS sequence"/>
</dbReference>
<comment type="caution">
    <text evidence="3">The sequence shown here is derived from an EMBL/GenBank/DDBJ whole genome shotgun (WGS) entry which is preliminary data.</text>
</comment>
<dbReference type="OMA" id="RWRYLEI"/>
<protein>
    <submittedName>
        <fullName evidence="3">Uncharacterized protein</fullName>
    </submittedName>
</protein>
<dbReference type="AlphaFoldDB" id="A0A2G3ACK9"/>
<dbReference type="Gramene" id="PHT91930">
    <property type="protein sequence ID" value="PHT91930"/>
    <property type="gene ID" value="T459_07043"/>
</dbReference>
<evidence type="ECO:0000259" key="2">
    <source>
        <dbReference type="Pfam" id="PF08268"/>
    </source>
</evidence>
<dbReference type="Pfam" id="PF08268">
    <property type="entry name" value="FBA_3"/>
    <property type="match status" value="1"/>
</dbReference>
<sequence length="243" mass="28894">MAKKRKSTSTNPTILSQDITIEIFSRLRVKSLMRFKCLSKFYNSLVSESYLVDMHQRHSMSNHLGEIKFFVLDVEGFYSTEVKKGGKVSRCNLDFRYDDLSYANGRFIVSFDLKTENFKTITLCNALRYQWRRDYKLVELKGKLAIQKRSSKSVKLWILGDPHREDWKSYTICFPPHLKNIITYKIFSCCDCYDVTNNSWYDVTKKRWKYLKISSFSVTDWIEENIYTYVKCLFPLKKIRNVS</sequence>
<dbReference type="PANTHER" id="PTHR31111:SF138">
    <property type="entry name" value="F-BOX ASSOCIATED DOMAIN-CONTAINING PROTEIN"/>
    <property type="match status" value="1"/>
</dbReference>
<evidence type="ECO:0000313" key="3">
    <source>
        <dbReference type="EMBL" id="PHT91930.1"/>
    </source>
</evidence>
<evidence type="ECO:0000313" key="4">
    <source>
        <dbReference type="Proteomes" id="UP000222542"/>
    </source>
</evidence>